<dbReference type="AlphaFoldDB" id="A0A9Q0MDW9"/>
<keyword evidence="2" id="KW-1185">Reference proteome</keyword>
<proteinExistence type="predicted"/>
<dbReference type="Proteomes" id="UP001142055">
    <property type="component" value="Chromosome 1"/>
</dbReference>
<evidence type="ECO:0000313" key="2">
    <source>
        <dbReference type="Proteomes" id="UP001142055"/>
    </source>
</evidence>
<dbReference type="OMA" id="SIFGRIN"/>
<dbReference type="Gene3D" id="3.40.1280.30">
    <property type="match status" value="1"/>
</dbReference>
<gene>
    <name evidence="1" type="ORF">RDWZM_000505</name>
</gene>
<evidence type="ECO:0000313" key="1">
    <source>
        <dbReference type="EMBL" id="KAJ6221960.1"/>
    </source>
</evidence>
<sequence>MFRFESIKIPIRTRIGRNLSSKQSSISEILENPEQIYKLKVNPSENVASYVRFNRDIEKIKIDNFAILYSKLNNPCKSDYELEEIRLRVALICAEFEYICSQNFRVPSKMSVDHMRNVSKTKIKLKKIIEKSEKIKTNDFESGCFDLESQLQYGLWKNSIFGRINNTDRQRIQTGLNSIQWGKVLAFDCKHILRHRLDQFFQTSSIDQMFYDPRPHSYLDDYPSEQICYINPYADKTLTMDEINRSKVFVFNPYSELFGLRPTTLKHMLMLKNESETKKNVKFYRLPIHDMVIGHHIALLHYLNCFRAVLSGIGWNEALNLYMPKKYHRK</sequence>
<accession>A0A9Q0MDW9</accession>
<reference evidence="1" key="1">
    <citation type="submission" date="2022-12" db="EMBL/GenBank/DDBJ databases">
        <title>Genome assemblies of Blomia tropicalis.</title>
        <authorList>
            <person name="Cui Y."/>
        </authorList>
    </citation>
    <scope>NUCLEOTIDE SEQUENCE</scope>
    <source>
        <tissue evidence="1">Adult mites</tissue>
    </source>
</reference>
<comment type="caution">
    <text evidence="1">The sequence shown here is derived from an EMBL/GenBank/DDBJ whole genome shotgun (WGS) entry which is preliminary data.</text>
</comment>
<dbReference type="InterPro" id="IPR038459">
    <property type="entry name" value="MT_TRM10-typ_sf"/>
</dbReference>
<dbReference type="EMBL" id="JAPWDV010000001">
    <property type="protein sequence ID" value="KAJ6221960.1"/>
    <property type="molecule type" value="Genomic_DNA"/>
</dbReference>
<protein>
    <submittedName>
        <fullName evidence="1">Uncharacterized protein</fullName>
    </submittedName>
</protein>
<organism evidence="1 2">
    <name type="scientific">Blomia tropicalis</name>
    <name type="common">Mite</name>
    <dbReference type="NCBI Taxonomy" id="40697"/>
    <lineage>
        <taxon>Eukaryota</taxon>
        <taxon>Metazoa</taxon>
        <taxon>Ecdysozoa</taxon>
        <taxon>Arthropoda</taxon>
        <taxon>Chelicerata</taxon>
        <taxon>Arachnida</taxon>
        <taxon>Acari</taxon>
        <taxon>Acariformes</taxon>
        <taxon>Sarcoptiformes</taxon>
        <taxon>Astigmata</taxon>
        <taxon>Glycyphagoidea</taxon>
        <taxon>Echimyopodidae</taxon>
        <taxon>Blomia</taxon>
    </lineage>
</organism>
<name>A0A9Q0MDW9_BLOTA</name>